<comment type="caution">
    <text evidence="2">The sequence shown here is derived from an EMBL/GenBank/DDBJ whole genome shotgun (WGS) entry which is preliminary data.</text>
</comment>
<evidence type="ECO:0000259" key="1">
    <source>
        <dbReference type="Pfam" id="PF10544"/>
    </source>
</evidence>
<keyword evidence="3" id="KW-1185">Reference proteome</keyword>
<evidence type="ECO:0000313" key="3">
    <source>
        <dbReference type="Proteomes" id="UP001634394"/>
    </source>
</evidence>
<reference evidence="2 3" key="1">
    <citation type="submission" date="2024-11" db="EMBL/GenBank/DDBJ databases">
        <title>Chromosome-level genome assembly of the freshwater bivalve Anodonta woodiana.</title>
        <authorList>
            <person name="Chen X."/>
        </authorList>
    </citation>
    <scope>NUCLEOTIDE SEQUENCE [LARGE SCALE GENOMIC DNA]</scope>
    <source>
        <strain evidence="2">MN2024</strain>
        <tissue evidence="2">Gills</tissue>
    </source>
</reference>
<dbReference type="AlphaFoldDB" id="A0ABD3V8W5"/>
<name>A0ABD3V8W5_SINWO</name>
<gene>
    <name evidence="2" type="ORF">ACJMK2_011905</name>
</gene>
<protein>
    <recommendedName>
        <fullName evidence="1">Bacteriophage T5 Orf172 DNA-binding domain-containing protein</fullName>
    </recommendedName>
</protein>
<dbReference type="Proteomes" id="UP001634394">
    <property type="component" value="Unassembled WGS sequence"/>
</dbReference>
<evidence type="ECO:0000313" key="2">
    <source>
        <dbReference type="EMBL" id="KAL3857213.1"/>
    </source>
</evidence>
<organism evidence="2 3">
    <name type="scientific">Sinanodonta woodiana</name>
    <name type="common">Chinese pond mussel</name>
    <name type="synonym">Anodonta woodiana</name>
    <dbReference type="NCBI Taxonomy" id="1069815"/>
    <lineage>
        <taxon>Eukaryota</taxon>
        <taxon>Metazoa</taxon>
        <taxon>Spiralia</taxon>
        <taxon>Lophotrochozoa</taxon>
        <taxon>Mollusca</taxon>
        <taxon>Bivalvia</taxon>
        <taxon>Autobranchia</taxon>
        <taxon>Heteroconchia</taxon>
        <taxon>Palaeoheterodonta</taxon>
        <taxon>Unionida</taxon>
        <taxon>Unionoidea</taxon>
        <taxon>Unionidae</taxon>
        <taxon>Unioninae</taxon>
        <taxon>Sinanodonta</taxon>
    </lineage>
</organism>
<feature type="domain" description="Bacteriophage T5 Orf172 DNA-binding" evidence="1">
    <location>
        <begin position="15"/>
        <end position="105"/>
    </location>
</feature>
<sequence length="130" mass="14404">MYQQGGAAGSATGEGVVYCMKTIDKKEYKIGCTSNIKRRLPEIQAGKGRKKTVCLFTVPAIEMRGAETAAQTQAKKQLGFKKIEAGSGATDWFSNPKRKTKKKIEEVITYAVKVNNDEQEKKKKGKKSRK</sequence>
<dbReference type="InterPro" id="IPR018306">
    <property type="entry name" value="Phage_T5_Orf172_DNA-bd"/>
</dbReference>
<accession>A0ABD3V8W5</accession>
<dbReference type="EMBL" id="JBJQND010000013">
    <property type="protein sequence ID" value="KAL3857213.1"/>
    <property type="molecule type" value="Genomic_DNA"/>
</dbReference>
<proteinExistence type="predicted"/>
<dbReference type="Pfam" id="PF10544">
    <property type="entry name" value="T5orf172"/>
    <property type="match status" value="1"/>
</dbReference>